<proteinExistence type="predicted"/>
<keyword evidence="2" id="KW-0479">Metal-binding</keyword>
<dbReference type="InterPro" id="IPR024474">
    <property type="entry name" value="Znf_dom_IS66"/>
</dbReference>
<sequence>MTEAGAVVVREEAKFIPANMMRIQHIEPAYECKQCKKNAELGYSRNKRLPFACFRVYETAIDG</sequence>
<organism evidence="2 3">
    <name type="scientific">Sporosarcina soli</name>
    <dbReference type="NCBI Taxonomy" id="334736"/>
    <lineage>
        <taxon>Bacteria</taxon>
        <taxon>Bacillati</taxon>
        <taxon>Bacillota</taxon>
        <taxon>Bacilli</taxon>
        <taxon>Bacillales</taxon>
        <taxon>Caryophanaceae</taxon>
        <taxon>Sporosarcina</taxon>
    </lineage>
</organism>
<dbReference type="RefSeq" id="WP_381439482.1">
    <property type="nucleotide sequence ID" value="NZ_JBHSNO010000016.1"/>
</dbReference>
<keyword evidence="3" id="KW-1185">Reference proteome</keyword>
<evidence type="ECO:0000313" key="3">
    <source>
        <dbReference type="Proteomes" id="UP001596109"/>
    </source>
</evidence>
<gene>
    <name evidence="2" type="ORF">ACFPRA_21945</name>
</gene>
<comment type="caution">
    <text evidence="2">The sequence shown here is derived from an EMBL/GenBank/DDBJ whole genome shotgun (WGS) entry which is preliminary data.</text>
</comment>
<dbReference type="Pfam" id="PF13005">
    <property type="entry name" value="zf-IS66"/>
    <property type="match status" value="1"/>
</dbReference>
<evidence type="ECO:0000259" key="1">
    <source>
        <dbReference type="Pfam" id="PF13005"/>
    </source>
</evidence>
<dbReference type="EMBL" id="JBHSNO010000016">
    <property type="protein sequence ID" value="MFC5591552.1"/>
    <property type="molecule type" value="Genomic_DNA"/>
</dbReference>
<evidence type="ECO:0000313" key="2">
    <source>
        <dbReference type="EMBL" id="MFC5591552.1"/>
    </source>
</evidence>
<accession>A0ABW0TQG6</accession>
<dbReference type="Proteomes" id="UP001596109">
    <property type="component" value="Unassembled WGS sequence"/>
</dbReference>
<keyword evidence="2" id="KW-0862">Zinc</keyword>
<keyword evidence="2" id="KW-0863">Zinc-finger</keyword>
<dbReference type="GO" id="GO:0008270">
    <property type="term" value="F:zinc ion binding"/>
    <property type="evidence" value="ECO:0007669"/>
    <property type="project" value="UniProtKB-KW"/>
</dbReference>
<feature type="domain" description="Transposase IS66 zinc-finger binding" evidence="1">
    <location>
        <begin position="1"/>
        <end position="35"/>
    </location>
</feature>
<protein>
    <submittedName>
        <fullName evidence="2">IS66 family transposase zinc-finger binding domain-containing protein</fullName>
    </submittedName>
</protein>
<name>A0ABW0TQG6_9BACL</name>
<reference evidence="3" key="1">
    <citation type="journal article" date="2019" name="Int. J. Syst. Evol. Microbiol.">
        <title>The Global Catalogue of Microorganisms (GCM) 10K type strain sequencing project: providing services to taxonomists for standard genome sequencing and annotation.</title>
        <authorList>
            <consortium name="The Broad Institute Genomics Platform"/>
            <consortium name="The Broad Institute Genome Sequencing Center for Infectious Disease"/>
            <person name="Wu L."/>
            <person name="Ma J."/>
        </authorList>
    </citation>
    <scope>NUCLEOTIDE SEQUENCE [LARGE SCALE GENOMIC DNA]</scope>
    <source>
        <strain evidence="3">CGMCC 4.1434</strain>
    </source>
</reference>